<comment type="caution">
    <text evidence="1">The sequence shown here is derived from an EMBL/GenBank/DDBJ whole genome shotgun (WGS) entry which is preliminary data.</text>
</comment>
<protein>
    <submittedName>
        <fullName evidence="1">Putative MAD2L1-binding protein-like</fullName>
    </submittedName>
</protein>
<dbReference type="Proteomes" id="UP000230750">
    <property type="component" value="Unassembled WGS sequence"/>
</dbReference>
<dbReference type="GO" id="GO:0007096">
    <property type="term" value="P:regulation of exit from mitosis"/>
    <property type="evidence" value="ECO:0007669"/>
    <property type="project" value="InterPro"/>
</dbReference>
<dbReference type="InterPro" id="IPR009511">
    <property type="entry name" value="MAD1/Cdc20-bound-Mad2-bd"/>
</dbReference>
<dbReference type="OrthoDB" id="6334764at2759"/>
<evidence type="ECO:0000313" key="2">
    <source>
        <dbReference type="Proteomes" id="UP000230750"/>
    </source>
</evidence>
<organism evidence="1 2">
    <name type="scientific">Stichopus japonicus</name>
    <name type="common">Sea cucumber</name>
    <dbReference type="NCBI Taxonomy" id="307972"/>
    <lineage>
        <taxon>Eukaryota</taxon>
        <taxon>Metazoa</taxon>
        <taxon>Echinodermata</taxon>
        <taxon>Eleutherozoa</taxon>
        <taxon>Echinozoa</taxon>
        <taxon>Holothuroidea</taxon>
        <taxon>Aspidochirotacea</taxon>
        <taxon>Aspidochirotida</taxon>
        <taxon>Stichopodidae</taxon>
        <taxon>Apostichopus</taxon>
    </lineage>
</organism>
<reference evidence="1 2" key="1">
    <citation type="journal article" date="2017" name="PLoS Biol.">
        <title>The sea cucumber genome provides insights into morphological evolution and visceral regeneration.</title>
        <authorList>
            <person name="Zhang X."/>
            <person name="Sun L."/>
            <person name="Yuan J."/>
            <person name="Sun Y."/>
            <person name="Gao Y."/>
            <person name="Zhang L."/>
            <person name="Li S."/>
            <person name="Dai H."/>
            <person name="Hamel J.F."/>
            <person name="Liu C."/>
            <person name="Yu Y."/>
            <person name="Liu S."/>
            <person name="Lin W."/>
            <person name="Guo K."/>
            <person name="Jin S."/>
            <person name="Xu P."/>
            <person name="Storey K.B."/>
            <person name="Huan P."/>
            <person name="Zhang T."/>
            <person name="Zhou Y."/>
            <person name="Zhang J."/>
            <person name="Lin C."/>
            <person name="Li X."/>
            <person name="Xing L."/>
            <person name="Huo D."/>
            <person name="Sun M."/>
            <person name="Wang L."/>
            <person name="Mercier A."/>
            <person name="Li F."/>
            <person name="Yang H."/>
            <person name="Xiang J."/>
        </authorList>
    </citation>
    <scope>NUCLEOTIDE SEQUENCE [LARGE SCALE GENOMIC DNA]</scope>
    <source>
        <strain evidence="1">Shaxun</strain>
        <tissue evidence="1">Muscle</tissue>
    </source>
</reference>
<dbReference type="Gene3D" id="3.30.900.20">
    <property type="match status" value="1"/>
</dbReference>
<dbReference type="PANTHER" id="PTHR15681:SF1">
    <property type="entry name" value="MAD2L1-BINDING PROTEIN"/>
    <property type="match status" value="1"/>
</dbReference>
<name>A0A2G8LIV7_STIJA</name>
<dbReference type="InterPro" id="IPR053729">
    <property type="entry name" value="MAD2L1BP_domain_sf"/>
</dbReference>
<gene>
    <name evidence="1" type="ORF">BSL78_02906</name>
</gene>
<proteinExistence type="predicted"/>
<dbReference type="GO" id="GO:0005634">
    <property type="term" value="C:nucleus"/>
    <property type="evidence" value="ECO:0007669"/>
    <property type="project" value="InterPro"/>
</dbReference>
<sequence>MRTILSKIIRRLTQLVLLVLSSRSRKLKWFKFNLAILQRENIKKGSEASKLSQLLDAVQDFCDNLDVIFSQSVSVESLWILIGPTVATPKEVFQIHFLTNHSSLEPLSTIPSTKLCSRLLHKSLVTYNALIDTNPPPITSLHILFQGQRSSNIQWFKPKHSFKVPKRGQSFTFHILSYKELSMVEEASNMAKEKDPQLHQREDFNRIGNNTSDYHREDDLIWYAAPKAIKGVRDTVLCIPKQGETWVQ</sequence>
<dbReference type="PANTHER" id="PTHR15681">
    <property type="entry name" value="MAD2L1-BINDING PROTEIN"/>
    <property type="match status" value="1"/>
</dbReference>
<dbReference type="AlphaFoldDB" id="A0A2G8LIV7"/>
<keyword evidence="2" id="KW-1185">Reference proteome</keyword>
<dbReference type="STRING" id="307972.A0A2G8LIV7"/>
<dbReference type="Pfam" id="PF06581">
    <property type="entry name" value="p31comet"/>
    <property type="match status" value="1"/>
</dbReference>
<evidence type="ECO:0000313" key="1">
    <source>
        <dbReference type="EMBL" id="PIK60184.1"/>
    </source>
</evidence>
<accession>A0A2G8LIV7</accession>
<dbReference type="EMBL" id="MRZV01000064">
    <property type="protein sequence ID" value="PIK60184.1"/>
    <property type="molecule type" value="Genomic_DNA"/>
</dbReference>